<feature type="region of interest" description="Disordered" evidence="1">
    <location>
        <begin position="215"/>
        <end position="248"/>
    </location>
</feature>
<evidence type="ECO:0000256" key="1">
    <source>
        <dbReference type="SAM" id="MobiDB-lite"/>
    </source>
</evidence>
<dbReference type="InterPro" id="IPR042095">
    <property type="entry name" value="SUMF_sf"/>
</dbReference>
<proteinExistence type="predicted"/>
<name>A0A7T0LMZ1_9ACTO</name>
<evidence type="ECO:0000313" key="3">
    <source>
        <dbReference type="EMBL" id="QPL06597.1"/>
    </source>
</evidence>
<dbReference type="GO" id="GO:0120147">
    <property type="term" value="F:formylglycine-generating oxidase activity"/>
    <property type="evidence" value="ECO:0007669"/>
    <property type="project" value="TreeGrafter"/>
</dbReference>
<dbReference type="PANTHER" id="PTHR23150:SF19">
    <property type="entry name" value="FORMYLGLYCINE-GENERATING ENZYME"/>
    <property type="match status" value="1"/>
</dbReference>
<reference evidence="3 4" key="1">
    <citation type="submission" date="2020-11" db="EMBL/GenBank/DDBJ databases">
        <title>Actinomyces sp. ZJ750.</title>
        <authorList>
            <person name="Zhou J."/>
        </authorList>
    </citation>
    <scope>NUCLEOTIDE SEQUENCE [LARGE SCALE GENOMIC DNA]</scope>
    <source>
        <strain evidence="3 4">ZJ750</strain>
    </source>
</reference>
<evidence type="ECO:0000313" key="4">
    <source>
        <dbReference type="Proteomes" id="UP000594637"/>
    </source>
</evidence>
<feature type="domain" description="Sulfatase-modifying factor enzyme-like" evidence="2">
    <location>
        <begin position="13"/>
        <end position="209"/>
    </location>
</feature>
<protein>
    <submittedName>
        <fullName evidence="3">SUMF1/EgtB/PvdO family nonheme iron enzyme</fullName>
    </submittedName>
</protein>
<dbReference type="InterPro" id="IPR005532">
    <property type="entry name" value="SUMF_dom"/>
</dbReference>
<sequence>MVPVPVGTVVLRDARTRTEREVQLLPFRIAATPVTWGLYSHLLGTAVPNGEEADAPAQSVSWTDAVSWCNALSAETGLAPAYEVDEAGVHWDVSADGFRLPTQAEWEHACRAGSTGPRYGALEAIAWSDGDAVAGAQPVGRKQPNAFGLFDMLGNVWEWCWDYSDPARYADYRVLRGGGYADKHWSVRASVRRGSMPGAQLDDVGFRVAQGPVGEAGAHAGQGWSQQADEDRAAIGGPRPVGWTPLRS</sequence>
<keyword evidence="4" id="KW-1185">Reference proteome</keyword>
<dbReference type="InterPro" id="IPR016187">
    <property type="entry name" value="CTDL_fold"/>
</dbReference>
<dbReference type="SUPFAM" id="SSF56436">
    <property type="entry name" value="C-type lectin-like"/>
    <property type="match status" value="1"/>
</dbReference>
<dbReference type="Pfam" id="PF03781">
    <property type="entry name" value="FGE-sulfatase"/>
    <property type="match status" value="1"/>
</dbReference>
<dbReference type="Gene3D" id="3.90.1580.10">
    <property type="entry name" value="paralog of FGE (formylglycine-generating enzyme)"/>
    <property type="match status" value="1"/>
</dbReference>
<dbReference type="Proteomes" id="UP000594637">
    <property type="component" value="Chromosome"/>
</dbReference>
<dbReference type="InterPro" id="IPR051043">
    <property type="entry name" value="Sulfatase_Mod_Factor_Kinase"/>
</dbReference>
<evidence type="ECO:0000259" key="2">
    <source>
        <dbReference type="Pfam" id="PF03781"/>
    </source>
</evidence>
<accession>A0A7T0LMZ1</accession>
<organism evidence="3 4">
    <name type="scientific">Actinomyces respiraculi</name>
    <dbReference type="NCBI Taxonomy" id="2744574"/>
    <lineage>
        <taxon>Bacteria</taxon>
        <taxon>Bacillati</taxon>
        <taxon>Actinomycetota</taxon>
        <taxon>Actinomycetes</taxon>
        <taxon>Actinomycetales</taxon>
        <taxon>Actinomycetaceae</taxon>
        <taxon>Actinomyces</taxon>
    </lineage>
</organism>
<dbReference type="EMBL" id="CP063989">
    <property type="protein sequence ID" value="QPL06597.1"/>
    <property type="molecule type" value="Genomic_DNA"/>
</dbReference>
<gene>
    <name evidence="3" type="ORF">ID810_06435</name>
</gene>
<dbReference type="PANTHER" id="PTHR23150">
    <property type="entry name" value="SULFATASE MODIFYING FACTOR 1, 2"/>
    <property type="match status" value="1"/>
</dbReference>
<dbReference type="AlphaFoldDB" id="A0A7T0LMZ1"/>
<dbReference type="KEGG" id="arep:ID810_06435"/>